<gene>
    <name evidence="7" type="primary">rfcS</name>
    <name evidence="9" type="ordered locus">Vdis_2240</name>
</gene>
<keyword evidence="4 7" id="KW-0547">Nucleotide-binding</keyword>
<dbReference type="HOGENOM" id="CLU_042324_2_1_2"/>
<dbReference type="Pfam" id="PF21960">
    <property type="entry name" value="RCF1-5-like_lid"/>
    <property type="match status" value="1"/>
</dbReference>
<dbReference type="GO" id="GO:0003689">
    <property type="term" value="F:DNA clamp loader activity"/>
    <property type="evidence" value="ECO:0007669"/>
    <property type="project" value="UniProtKB-UniRule"/>
</dbReference>
<dbReference type="GO" id="GO:0005663">
    <property type="term" value="C:DNA replication factor C complex"/>
    <property type="evidence" value="ECO:0007669"/>
    <property type="project" value="InterPro"/>
</dbReference>
<keyword evidence="3 7" id="KW-0235">DNA replication</keyword>
<dbReference type="InterPro" id="IPR047854">
    <property type="entry name" value="RFC_lid"/>
</dbReference>
<dbReference type="SMART" id="SM00382">
    <property type="entry name" value="AAA"/>
    <property type="match status" value="1"/>
</dbReference>
<comment type="subunit">
    <text evidence="7">Heteromultimer composed of small subunits (RfcS) and large subunits (RfcL).</text>
</comment>
<dbReference type="FunFam" id="1.20.272.10:FF:000029">
    <property type="entry name" value="Replication factor C small subunit"/>
    <property type="match status" value="1"/>
</dbReference>
<dbReference type="InterPro" id="IPR008921">
    <property type="entry name" value="DNA_pol3_clamp-load_cplx_C"/>
</dbReference>
<dbReference type="FunFam" id="3.40.50.300:FF:000129">
    <property type="entry name" value="Replication factor C subunit 5"/>
    <property type="match status" value="1"/>
</dbReference>
<dbReference type="Gene3D" id="1.20.272.10">
    <property type="match status" value="1"/>
</dbReference>
<dbReference type="CDD" id="cd18140">
    <property type="entry name" value="HLD_clamp_RFC"/>
    <property type="match status" value="1"/>
</dbReference>
<dbReference type="PANTHER" id="PTHR11669:SF20">
    <property type="entry name" value="REPLICATION FACTOR C SUBUNIT 4"/>
    <property type="match status" value="1"/>
</dbReference>
<dbReference type="Proteomes" id="UP000006681">
    <property type="component" value="Chromosome"/>
</dbReference>
<dbReference type="AlphaFoldDB" id="E1QQC1"/>
<evidence type="ECO:0000256" key="6">
    <source>
        <dbReference type="ARBA" id="ARBA00031749"/>
    </source>
</evidence>
<dbReference type="SUPFAM" id="SSF52540">
    <property type="entry name" value="P-loop containing nucleoside triphosphate hydrolases"/>
    <property type="match status" value="1"/>
</dbReference>
<evidence type="ECO:0000256" key="7">
    <source>
        <dbReference type="HAMAP-Rule" id="MF_01509"/>
    </source>
</evidence>
<dbReference type="InterPro" id="IPR023748">
    <property type="entry name" value="Rep_factor-C_ssu_arc"/>
</dbReference>
<dbReference type="InterPro" id="IPR050238">
    <property type="entry name" value="DNA_Rep/Repair_Clamp_Loader"/>
</dbReference>
<evidence type="ECO:0000256" key="1">
    <source>
        <dbReference type="ARBA" id="ARBA00009668"/>
    </source>
</evidence>
<dbReference type="GO" id="GO:0016887">
    <property type="term" value="F:ATP hydrolysis activity"/>
    <property type="evidence" value="ECO:0007669"/>
    <property type="project" value="InterPro"/>
</dbReference>
<dbReference type="Gene3D" id="3.40.50.300">
    <property type="entry name" value="P-loop containing nucleotide triphosphate hydrolases"/>
    <property type="match status" value="1"/>
</dbReference>
<dbReference type="GO" id="GO:0006261">
    <property type="term" value="P:DNA-templated DNA replication"/>
    <property type="evidence" value="ECO:0007669"/>
    <property type="project" value="TreeGrafter"/>
</dbReference>
<evidence type="ECO:0000313" key="9">
    <source>
        <dbReference type="EMBL" id="ADN51608.1"/>
    </source>
</evidence>
<comment type="similarity">
    <text evidence="1 7">Belongs to the activator 1 small subunits family. RfcS subfamily.</text>
</comment>
<proteinExistence type="inferred from homology"/>
<dbReference type="InterPro" id="IPR013748">
    <property type="entry name" value="Rep_factorC_C"/>
</dbReference>
<dbReference type="STRING" id="572478.Vdis_2240"/>
<dbReference type="InterPro" id="IPR027417">
    <property type="entry name" value="P-loop_NTPase"/>
</dbReference>
<evidence type="ECO:0000256" key="5">
    <source>
        <dbReference type="ARBA" id="ARBA00022840"/>
    </source>
</evidence>
<dbReference type="KEGG" id="vdi:Vdis_2240"/>
<reference evidence="10" key="2">
    <citation type="journal article" date="2010" name="Stand. Genomic Sci.">
        <title>Complete genome sequence of Vulcanisaeta distributa type strain (IC-017T).</title>
        <authorList>
            <person name="Mavromatis K."/>
            <person name="Sikorski J."/>
            <person name="Pabst E."/>
            <person name="Teshima H."/>
            <person name="Lapidus A."/>
            <person name="Lucas S."/>
            <person name="Nolan M."/>
            <person name="Glavina Del Rio T."/>
            <person name="Cheng J."/>
            <person name="Bruce D."/>
            <person name="Goodwin L."/>
            <person name="Pitluck S."/>
            <person name="Liolios K."/>
            <person name="Ivanova N."/>
            <person name="Mikhailova N."/>
            <person name="Pati A."/>
            <person name="Chen A."/>
            <person name="Palaniappan K."/>
            <person name="Land M."/>
            <person name="Hauser L."/>
            <person name="Chang Y."/>
            <person name="Jeffries C."/>
            <person name="Rohde M."/>
            <person name="Spring S."/>
            <person name="Goker M."/>
            <person name="Wirth R."/>
            <person name="Woyke T."/>
            <person name="Bristow J."/>
            <person name="Eisen J."/>
            <person name="Markowitz V."/>
            <person name="Hugenholtz P."/>
            <person name="Klenk H."/>
            <person name="Kyrpides N."/>
        </authorList>
    </citation>
    <scope>NUCLEOTIDE SEQUENCE [LARGE SCALE GENOMIC DNA]</scope>
    <source>
        <strain evidence="10">DSM 14429 / JCM 11212 / NBRC 100878 / IC-017</strain>
    </source>
</reference>
<comment type="function">
    <text evidence="7">Part of the RFC clamp loader complex which loads the PCNA sliding clamp onto DNA.</text>
</comment>
<dbReference type="Pfam" id="PF08542">
    <property type="entry name" value="Rep_fac_C"/>
    <property type="match status" value="1"/>
</dbReference>
<dbReference type="NCBIfam" id="NF001679">
    <property type="entry name" value="PRK00440.1"/>
    <property type="match status" value="1"/>
</dbReference>
<evidence type="ECO:0000256" key="4">
    <source>
        <dbReference type="ARBA" id="ARBA00022741"/>
    </source>
</evidence>
<organism evidence="9 10">
    <name type="scientific">Vulcanisaeta distributa (strain DSM 14429 / JCM 11212 / NBRC 100878 / IC-017)</name>
    <dbReference type="NCBI Taxonomy" id="572478"/>
    <lineage>
        <taxon>Archaea</taxon>
        <taxon>Thermoproteota</taxon>
        <taxon>Thermoprotei</taxon>
        <taxon>Thermoproteales</taxon>
        <taxon>Thermoproteaceae</taxon>
        <taxon>Vulcanisaeta</taxon>
    </lineage>
</organism>
<dbReference type="HAMAP" id="MF_01509">
    <property type="entry name" value="RfcS"/>
    <property type="match status" value="1"/>
</dbReference>
<dbReference type="Pfam" id="PF00004">
    <property type="entry name" value="AAA"/>
    <property type="match status" value="1"/>
</dbReference>
<keyword evidence="10" id="KW-1185">Reference proteome</keyword>
<reference evidence="9 10" key="1">
    <citation type="journal article" date="2010" name="Stand. Genomic Sci.">
        <title>Complete genome sequence of Vulcanisaeta distributa type strain (IC-017).</title>
        <authorList>
            <person name="Mavromatis K."/>
            <person name="Sikorski J."/>
            <person name="Pabst E."/>
            <person name="Teshima H."/>
            <person name="Lapidus A."/>
            <person name="Lucas S."/>
            <person name="Nolan M."/>
            <person name="Glavina Del Rio T."/>
            <person name="Cheng J.F."/>
            <person name="Bruce D."/>
            <person name="Goodwin L."/>
            <person name="Pitluck S."/>
            <person name="Liolios K."/>
            <person name="Ivanova N."/>
            <person name="Mikhailova N."/>
            <person name="Pati A."/>
            <person name="Chen A."/>
            <person name="Palaniappan K."/>
            <person name="Land M."/>
            <person name="Hauser L."/>
            <person name="Chang Y.J."/>
            <person name="Jeffries C.D."/>
            <person name="Rohde M."/>
            <person name="Spring S."/>
            <person name="Goker M."/>
            <person name="Wirth R."/>
            <person name="Woyke T."/>
            <person name="Bristow J."/>
            <person name="Eisen J.A."/>
            <person name="Markowitz V."/>
            <person name="Hugenholtz P."/>
            <person name="Klenk H.P."/>
            <person name="Kyrpides N.C."/>
        </authorList>
    </citation>
    <scope>NUCLEOTIDE SEQUENCE [LARGE SCALE GENOMIC DNA]</scope>
    <source>
        <strain evidence="10">DSM 14429 / JCM 11212 / NBRC 100878 / IC-017</strain>
    </source>
</reference>
<dbReference type="GO" id="GO:0003677">
    <property type="term" value="F:DNA binding"/>
    <property type="evidence" value="ECO:0007669"/>
    <property type="project" value="InterPro"/>
</dbReference>
<dbReference type="EMBL" id="CP002100">
    <property type="protein sequence ID" value="ADN51608.1"/>
    <property type="molecule type" value="Genomic_DNA"/>
</dbReference>
<feature type="binding site" evidence="7">
    <location>
        <begin position="46"/>
        <end position="53"/>
    </location>
    <ligand>
        <name>ATP</name>
        <dbReference type="ChEBI" id="CHEBI:30616"/>
    </ligand>
</feature>
<dbReference type="Gene3D" id="1.10.8.60">
    <property type="match status" value="1"/>
</dbReference>
<dbReference type="GO" id="GO:0006281">
    <property type="term" value="P:DNA repair"/>
    <property type="evidence" value="ECO:0007669"/>
    <property type="project" value="TreeGrafter"/>
</dbReference>
<evidence type="ECO:0000259" key="8">
    <source>
        <dbReference type="SMART" id="SM00382"/>
    </source>
</evidence>
<evidence type="ECO:0000256" key="2">
    <source>
        <dbReference type="ARBA" id="ARBA00014164"/>
    </source>
</evidence>
<evidence type="ECO:0000256" key="3">
    <source>
        <dbReference type="ARBA" id="ARBA00022705"/>
    </source>
</evidence>
<dbReference type="OrthoDB" id="7928at2157"/>
<dbReference type="SUPFAM" id="SSF48019">
    <property type="entry name" value="post-AAA+ oligomerization domain-like"/>
    <property type="match status" value="1"/>
</dbReference>
<dbReference type="PANTHER" id="PTHR11669">
    <property type="entry name" value="REPLICATION FACTOR C / DNA POLYMERASE III GAMMA-TAU SUBUNIT"/>
    <property type="match status" value="1"/>
</dbReference>
<dbReference type="InterPro" id="IPR003593">
    <property type="entry name" value="AAA+_ATPase"/>
</dbReference>
<dbReference type="FunFam" id="1.10.8.60:FF:000012">
    <property type="entry name" value="Replication factor C subunit 4"/>
    <property type="match status" value="1"/>
</dbReference>
<dbReference type="GO" id="GO:0005524">
    <property type="term" value="F:ATP binding"/>
    <property type="evidence" value="ECO:0007669"/>
    <property type="project" value="UniProtKB-UniRule"/>
</dbReference>
<name>E1QQC1_VULDI</name>
<keyword evidence="5 7" id="KW-0067">ATP-binding</keyword>
<dbReference type="InterPro" id="IPR003959">
    <property type="entry name" value="ATPase_AAA_core"/>
</dbReference>
<accession>E1QQC1</accession>
<sequence length="342" mass="38307">MSIAELIWVEKYRPSRIDDIIDQEEVKERIKQFLKTGNMPHMLFYGPPGTGKTTMALAIARELYGDAWRENVLELNASDERGITTIRERVKEFARTAPMGKAPYKLVILDEADNMTSDAQQALRRMMEMYANVTRFILIANYVSRIIDPIQSRCAMFRFSPLPKDAVLGRLREIASKEGVKVTNEALEAIWDVSQGDMRKAINTLQAAAATAKEITPEVIYKTVGYIEPKDIVDLVNTVFSGDFVKARDKLRTLMYEHGVSGTEILRAIQRQIMGGAINVPDEAKVEIAEAAADIDYRLTEGSDEEIQLSAFLAKLMLIGKKYGLGAGKEVGKETKAPAKRR</sequence>
<feature type="domain" description="AAA+ ATPase" evidence="8">
    <location>
        <begin position="38"/>
        <end position="163"/>
    </location>
</feature>
<protein>
    <recommendedName>
        <fullName evidence="2 7">Replication factor C small subunit</fullName>
        <shortName evidence="7">RFC small subunit</shortName>
    </recommendedName>
    <alternativeName>
        <fullName evidence="6 7">Clamp loader small subunit</fullName>
    </alternativeName>
</protein>
<dbReference type="CDD" id="cd00009">
    <property type="entry name" value="AAA"/>
    <property type="match status" value="1"/>
</dbReference>
<dbReference type="eggNOG" id="arCOG00469">
    <property type="taxonomic scope" value="Archaea"/>
</dbReference>
<evidence type="ECO:0000313" key="10">
    <source>
        <dbReference type="Proteomes" id="UP000006681"/>
    </source>
</evidence>